<evidence type="ECO:0000313" key="1">
    <source>
        <dbReference type="EMBL" id="WGK68307.1"/>
    </source>
</evidence>
<protein>
    <submittedName>
        <fullName evidence="1">Uncharacterized protein</fullName>
    </submittedName>
</protein>
<organism evidence="1 2">
    <name type="scientific">Candidatus Haliotispira prima</name>
    <dbReference type="NCBI Taxonomy" id="3034016"/>
    <lineage>
        <taxon>Bacteria</taxon>
        <taxon>Pseudomonadati</taxon>
        <taxon>Spirochaetota</taxon>
        <taxon>Spirochaetia</taxon>
        <taxon>Spirochaetales</taxon>
        <taxon>Spirochaetaceae</taxon>
        <taxon>Candidatus Haliotispira</taxon>
    </lineage>
</organism>
<proteinExistence type="predicted"/>
<dbReference type="Proteomes" id="UP001228690">
    <property type="component" value="Chromosome"/>
</dbReference>
<dbReference type="EMBL" id="CP123443">
    <property type="protein sequence ID" value="WGK68307.1"/>
    <property type="molecule type" value="Genomic_DNA"/>
</dbReference>
<gene>
    <name evidence="1" type="ORF">P0082_07405</name>
</gene>
<evidence type="ECO:0000313" key="2">
    <source>
        <dbReference type="Proteomes" id="UP001228690"/>
    </source>
</evidence>
<reference evidence="1 2" key="1">
    <citation type="submission" date="2023-04" db="EMBL/GenBank/DDBJ databases">
        <title>Spirochaete genome identified in red abalone sample constitutes a novel genus.</title>
        <authorList>
            <person name="Sharma S.P."/>
            <person name="Purcell C.M."/>
            <person name="Hyde J.R."/>
            <person name="Severin A.J."/>
        </authorList>
    </citation>
    <scope>NUCLEOTIDE SEQUENCE [LARGE SCALE GENOMIC DNA]</scope>
    <source>
        <strain evidence="1 2">SP-2023</strain>
    </source>
</reference>
<sequence length="341" mass="37064">MPSFLPCLSSEASPGLAEFLQSELIGLATDCGSDLNILLQSSLYFLLQGPFGLASVVQGCQDGQGGQDNKDSQGEKDDKDAHIRVLLAGLRSEMQKYRSLLRSAERDLPEQRAALLLRQIPLGLLLSLKLQGQRQLIECFFAEKSALPLWYENHFVAQSRSALVLSPEPAGQSLAGSGARIKNYICGMLPEVVSEAVSDGLACGPLFLPLPWSLPRFSPRAKSLLLFRLRGRENSSGPASGSGFRCSAAELLLFLAFGPLSRLCGLSPDGTAQPDRSEAGTSTERLATERPADLGEIVSVLDFQLFELYAAATPQSGCYIEDVLRREYREDLRLFWAEHGG</sequence>
<keyword evidence="2" id="KW-1185">Reference proteome</keyword>
<dbReference type="RefSeq" id="WP_326926480.1">
    <property type="nucleotide sequence ID" value="NZ_CP123443.1"/>
</dbReference>
<name>A0ABY8ME97_9SPIO</name>
<accession>A0ABY8ME97</accession>